<protein>
    <submittedName>
        <fullName evidence="4">Cytochrome</fullName>
    </submittedName>
</protein>
<evidence type="ECO:0000256" key="3">
    <source>
        <dbReference type="RuleBase" id="RU000461"/>
    </source>
</evidence>
<accession>A0A159ZVD6</accession>
<dbReference type="GO" id="GO:0004497">
    <property type="term" value="F:monooxygenase activity"/>
    <property type="evidence" value="ECO:0007669"/>
    <property type="project" value="UniProtKB-KW"/>
</dbReference>
<dbReference type="RefSeq" id="WP_063320642.1">
    <property type="nucleotide sequence ID" value="NZ_CP015225.1"/>
</dbReference>
<sequence>MDPITAATHSAPYPFYAALRAAGGLAFDPELNQWIASSAEAVCAVLHHPDCHVRPAHEPVPKAIAEGPAGRVFGLLMRMNEGEQQRCPRAAIAPRLQDIAPRQVEALVRARVLQGGAEGLHQAQFIGPASVVAALLGFCPTDCHRVSELTADFVAGLSPLSQAQQLDAAHQASEQLASLFQARIEAQDNAVLRGIDQGFEGADPDSKIANLIGLFSQTYEATAGLIGNALLALIGDPALRRTLREAPTQVDSLLAEVQRFDPPVQNTRRFVAAPCEILGTALNPGEVVLVLLASANRDPQLNPRPDTLLLDRPNRRSFSFGSGRHECPGQTLAMDIARATLAAIIEQQPPLDQLAWRYRPSVNGRIPLFSERSRTDRP</sequence>
<name>A0A159ZVD6_PSEFL</name>
<dbReference type="CDD" id="cd11036">
    <property type="entry name" value="AknT-like"/>
    <property type="match status" value="1"/>
</dbReference>
<dbReference type="EMBL" id="CP015225">
    <property type="protein sequence ID" value="AMZ69992.1"/>
    <property type="molecule type" value="Genomic_DNA"/>
</dbReference>
<keyword evidence="3" id="KW-0349">Heme</keyword>
<dbReference type="GO" id="GO:0016705">
    <property type="term" value="F:oxidoreductase activity, acting on paired donors, with incorporation or reduction of molecular oxygen"/>
    <property type="evidence" value="ECO:0007669"/>
    <property type="project" value="InterPro"/>
</dbReference>
<dbReference type="InterPro" id="IPR002397">
    <property type="entry name" value="Cyt_P450_B"/>
</dbReference>
<evidence type="ECO:0000313" key="5">
    <source>
        <dbReference type="Proteomes" id="UP000076083"/>
    </source>
</evidence>
<dbReference type="InterPro" id="IPR001128">
    <property type="entry name" value="Cyt_P450"/>
</dbReference>
<dbReference type="GO" id="GO:0005506">
    <property type="term" value="F:iron ion binding"/>
    <property type="evidence" value="ECO:0007669"/>
    <property type="project" value="InterPro"/>
</dbReference>
<gene>
    <name evidence="4" type="ORF">TK06_02365</name>
</gene>
<dbReference type="AlphaFoldDB" id="A0A159ZVD6"/>
<dbReference type="InterPro" id="IPR017972">
    <property type="entry name" value="Cyt_P450_CS"/>
</dbReference>
<dbReference type="PRINTS" id="PR00359">
    <property type="entry name" value="BP450"/>
</dbReference>
<comment type="cofactor">
    <cofactor evidence="1">
        <name>heme</name>
        <dbReference type="ChEBI" id="CHEBI:30413"/>
    </cofactor>
</comment>
<dbReference type="InterPro" id="IPR036396">
    <property type="entry name" value="Cyt_P450_sf"/>
</dbReference>
<reference evidence="5" key="1">
    <citation type="submission" date="2016-04" db="EMBL/GenBank/DDBJ databases">
        <authorList>
            <person name="Ray J."/>
            <person name="Price M."/>
            <person name="Deutschbauer A."/>
        </authorList>
    </citation>
    <scope>NUCLEOTIDE SEQUENCE [LARGE SCALE GENOMIC DNA]</scope>
    <source>
        <strain evidence="5">FW300-N2E2</strain>
    </source>
</reference>
<dbReference type="PANTHER" id="PTHR46696">
    <property type="entry name" value="P450, PUTATIVE (EUROFUNG)-RELATED"/>
    <property type="match status" value="1"/>
</dbReference>
<evidence type="ECO:0000256" key="2">
    <source>
        <dbReference type="ARBA" id="ARBA00010617"/>
    </source>
</evidence>
<evidence type="ECO:0000256" key="1">
    <source>
        <dbReference type="ARBA" id="ARBA00001971"/>
    </source>
</evidence>
<dbReference type="Proteomes" id="UP000076083">
    <property type="component" value="Chromosome"/>
</dbReference>
<keyword evidence="3" id="KW-0479">Metal-binding</keyword>
<dbReference type="PROSITE" id="PS00086">
    <property type="entry name" value="CYTOCHROME_P450"/>
    <property type="match status" value="1"/>
</dbReference>
<dbReference type="GO" id="GO:0020037">
    <property type="term" value="F:heme binding"/>
    <property type="evidence" value="ECO:0007669"/>
    <property type="project" value="InterPro"/>
</dbReference>
<organism evidence="4 5">
    <name type="scientific">Pseudomonas fluorescens</name>
    <dbReference type="NCBI Taxonomy" id="294"/>
    <lineage>
        <taxon>Bacteria</taxon>
        <taxon>Pseudomonadati</taxon>
        <taxon>Pseudomonadota</taxon>
        <taxon>Gammaproteobacteria</taxon>
        <taxon>Pseudomonadales</taxon>
        <taxon>Pseudomonadaceae</taxon>
        <taxon>Pseudomonas</taxon>
    </lineage>
</organism>
<proteinExistence type="inferred from homology"/>
<comment type="similarity">
    <text evidence="2 3">Belongs to the cytochrome P450 family.</text>
</comment>
<evidence type="ECO:0000313" key="4">
    <source>
        <dbReference type="EMBL" id="AMZ69992.1"/>
    </source>
</evidence>
<reference evidence="4 5" key="2">
    <citation type="journal article" date="2018" name="Nature">
        <title>Mutant phenotypes for thousands of bacterial genes of unknown function.</title>
        <authorList>
            <person name="Price M.N."/>
            <person name="Wetmore K.M."/>
            <person name="Waters R.J."/>
            <person name="Callaghan M."/>
            <person name="Ray J."/>
            <person name="Liu H."/>
            <person name="Kuehl J.V."/>
            <person name="Melnyk R.A."/>
            <person name="Lamson J.S."/>
            <person name="Suh Y."/>
            <person name="Carlson H.K."/>
            <person name="Esquivel Z."/>
            <person name="Sadeeshkumar H."/>
            <person name="Chakraborty R."/>
            <person name="Zane G.M."/>
            <person name="Rubin B.E."/>
            <person name="Wall J.D."/>
            <person name="Visel A."/>
            <person name="Bristow J."/>
            <person name="Blow M.J."/>
            <person name="Arkin A.P."/>
            <person name="Deutschbauer A.M."/>
        </authorList>
    </citation>
    <scope>NUCLEOTIDE SEQUENCE [LARGE SCALE GENOMIC DNA]</scope>
    <source>
        <strain evidence="4 5">FW300-N2E2</strain>
    </source>
</reference>
<dbReference type="PANTHER" id="PTHR46696:SF1">
    <property type="entry name" value="CYTOCHROME P450 YJIB-RELATED"/>
    <property type="match status" value="1"/>
</dbReference>
<dbReference type="Gene3D" id="1.10.630.10">
    <property type="entry name" value="Cytochrome P450"/>
    <property type="match status" value="1"/>
</dbReference>
<keyword evidence="3" id="KW-0560">Oxidoreductase</keyword>
<keyword evidence="3" id="KW-0503">Monooxygenase</keyword>
<dbReference type="SUPFAM" id="SSF48264">
    <property type="entry name" value="Cytochrome P450"/>
    <property type="match status" value="1"/>
</dbReference>
<dbReference type="Pfam" id="PF00067">
    <property type="entry name" value="p450"/>
    <property type="match status" value="1"/>
</dbReference>
<keyword evidence="3" id="KW-0408">Iron</keyword>